<evidence type="ECO:0000313" key="3">
    <source>
        <dbReference type="Proteomes" id="UP000298588"/>
    </source>
</evidence>
<dbReference type="AlphaFoldDB" id="A0A4D7QGC3"/>
<keyword evidence="3" id="KW-1185">Reference proteome</keyword>
<name>A0A4D7QGC3_9HYPH</name>
<organism evidence="2 3">
    <name type="scientific">Phreatobacter aquaticus</name>
    <dbReference type="NCBI Taxonomy" id="2570229"/>
    <lineage>
        <taxon>Bacteria</taxon>
        <taxon>Pseudomonadati</taxon>
        <taxon>Pseudomonadota</taxon>
        <taxon>Alphaproteobacteria</taxon>
        <taxon>Hyphomicrobiales</taxon>
        <taxon>Phreatobacteraceae</taxon>
        <taxon>Phreatobacter</taxon>
    </lineage>
</organism>
<dbReference type="OrthoDB" id="9761586at2"/>
<dbReference type="EMBL" id="CP039865">
    <property type="protein sequence ID" value="QCK84496.1"/>
    <property type="molecule type" value="Genomic_DNA"/>
</dbReference>
<feature type="domain" description="Hydantoinase B/oxoprolinase" evidence="1">
    <location>
        <begin position="12"/>
        <end position="522"/>
    </location>
</feature>
<gene>
    <name evidence="2" type="ORF">E8L99_01165</name>
</gene>
<dbReference type="PANTHER" id="PTHR11365">
    <property type="entry name" value="5-OXOPROLINASE RELATED"/>
    <property type="match status" value="1"/>
</dbReference>
<dbReference type="GO" id="GO:0005829">
    <property type="term" value="C:cytosol"/>
    <property type="evidence" value="ECO:0007669"/>
    <property type="project" value="TreeGrafter"/>
</dbReference>
<evidence type="ECO:0000259" key="1">
    <source>
        <dbReference type="Pfam" id="PF02538"/>
    </source>
</evidence>
<dbReference type="Proteomes" id="UP000298588">
    <property type="component" value="Chromosome"/>
</dbReference>
<proteinExistence type="predicted"/>
<accession>A0A4D7QGC3</accession>
<protein>
    <submittedName>
        <fullName evidence="2">Hydantoinase B/oxoprolinase family protein</fullName>
    </submittedName>
</protein>
<evidence type="ECO:0000313" key="2">
    <source>
        <dbReference type="EMBL" id="QCK84496.1"/>
    </source>
</evidence>
<reference evidence="2 3" key="1">
    <citation type="submission" date="2019-04" db="EMBL/GenBank/DDBJ databases">
        <title>Phreatobacter aquaticus sp. nov.</title>
        <authorList>
            <person name="Choi A."/>
            <person name="Baek K."/>
        </authorList>
    </citation>
    <scope>NUCLEOTIDE SEQUENCE [LARGE SCALE GENOMIC DNA]</scope>
    <source>
        <strain evidence="2 3">NMCR1094</strain>
    </source>
</reference>
<dbReference type="GO" id="GO:0006749">
    <property type="term" value="P:glutathione metabolic process"/>
    <property type="evidence" value="ECO:0007669"/>
    <property type="project" value="TreeGrafter"/>
</dbReference>
<dbReference type="KEGG" id="paqt:E8L99_01165"/>
<dbReference type="RefSeq" id="WP_137097831.1">
    <property type="nucleotide sequence ID" value="NZ_CP039865.1"/>
</dbReference>
<sequence length="557" mass="58929">MIQQAPLGLIDKQILWNRLIAVVEEQAQTLQRTAFSTIVRESGDLAAGVFDVRGRMLAQAVTGTPGHINSMALAVGHVLDRYPADVMKPGDVFIHNDPWMGTGHTNDFSVTTPCFRDGKLVAIFACNSHLMDIGGVPRMSGSIDVFMEGLYLPILKIVEGGVVNDTLMELIRANTRLPIETEGDVYSLIACNDVGCERLVETMGEFGIDDLAPVADHIIDASRAAVLANIRALPRGSWSSSLTLDGFDSPLELKAKLTISDDGIHVDYAGSAGMVKQNFNVPFCYTIAYTSYALGCIVARDIPNNAGSLEPRTVSAPPGTVVNALKPAAVVARHLVGLMLPDLVFGCLRQAIPDRVPAEGAGVLWGINVSGPRVSPARHNDSFVVGIVTTGGMGALPVRDGLSATGFPSGVRGGPVEIFESMSTVIVWRKQYRQDSGGAGRQRGGLGQDIEIENGIPEMFELASSYERIIHPAKGFDGGLEGARGVVALSTGRALSGKGRFPVQPGERLIIQSPGGGGLGDPTARDRAAVEADLANELISQDAARSLYGLNVAQAAE</sequence>
<dbReference type="InterPro" id="IPR003692">
    <property type="entry name" value="Hydantoinase_B"/>
</dbReference>
<dbReference type="PANTHER" id="PTHR11365:SF23">
    <property type="entry name" value="HYPOTHETICAL 5-OXOPROLINASE (EUROFUNG)-RELATED"/>
    <property type="match status" value="1"/>
</dbReference>
<dbReference type="InterPro" id="IPR045079">
    <property type="entry name" value="Oxoprolinase-like"/>
</dbReference>
<dbReference type="Pfam" id="PF02538">
    <property type="entry name" value="Hydantoinase_B"/>
    <property type="match status" value="1"/>
</dbReference>
<dbReference type="GO" id="GO:0017168">
    <property type="term" value="F:5-oxoprolinase (ATP-hydrolyzing) activity"/>
    <property type="evidence" value="ECO:0007669"/>
    <property type="project" value="TreeGrafter"/>
</dbReference>